<name>A0ABP2DPX5_9CORY</name>
<proteinExistence type="predicted"/>
<dbReference type="EMBL" id="ACHF01000120">
    <property type="protein sequence ID" value="EEI62021.1"/>
    <property type="molecule type" value="Genomic_DNA"/>
</dbReference>
<sequence>MPRKNAWEEAEKRRFIGFPAGFPSPASVYNVRKRLPFAAAADGNRKLRP</sequence>
<protein>
    <submittedName>
        <fullName evidence="1">Uncharacterized protein</fullName>
    </submittedName>
</protein>
<dbReference type="Proteomes" id="UP000006237">
    <property type="component" value="Unassembled WGS sequence"/>
</dbReference>
<gene>
    <name evidence="1" type="ORF">HMPREF0293_2559</name>
</gene>
<evidence type="ECO:0000313" key="1">
    <source>
        <dbReference type="EMBL" id="EEI62021.1"/>
    </source>
</evidence>
<evidence type="ECO:0000313" key="2">
    <source>
        <dbReference type="Proteomes" id="UP000006237"/>
    </source>
</evidence>
<comment type="caution">
    <text evidence="1">The sequence shown here is derived from an EMBL/GenBank/DDBJ whole genome shotgun (WGS) entry which is preliminary data.</text>
</comment>
<reference evidence="1 2" key="1">
    <citation type="submission" date="2009-01" db="EMBL/GenBank/DDBJ databases">
        <authorList>
            <person name="Qin X."/>
            <person name="Bachman B."/>
            <person name="Battles P."/>
            <person name="Bell A."/>
            <person name="Bess C."/>
            <person name="Bickham C."/>
            <person name="Chaboub L."/>
            <person name="Chen D."/>
            <person name="Coyle M."/>
            <person name="Deiros D.R."/>
            <person name="Dinh H."/>
            <person name="Forbes L."/>
            <person name="Fowler G."/>
            <person name="Francisco L."/>
            <person name="Fu Q."/>
            <person name="Gubbala S."/>
            <person name="Hale W."/>
            <person name="Han Y."/>
            <person name="Hemphill L."/>
            <person name="Highlander S.K."/>
            <person name="Hirani K."/>
            <person name="Hogues M."/>
            <person name="Jackson L."/>
            <person name="Jakkamsetti A."/>
            <person name="Javaid M."/>
            <person name="Jiang H."/>
            <person name="Korchina V."/>
            <person name="Kovar C."/>
            <person name="Lara F."/>
            <person name="Lee S."/>
            <person name="Mata R."/>
            <person name="Mathew T."/>
            <person name="Moen C."/>
            <person name="Morales K."/>
            <person name="Munidasa M."/>
            <person name="Nazareth L."/>
            <person name="Ngo R."/>
            <person name="Nguyen L."/>
            <person name="Okwuonu G."/>
            <person name="Ongeri F."/>
            <person name="Patil S."/>
            <person name="Petrosino J."/>
            <person name="Pham C."/>
            <person name="Pham P."/>
            <person name="Pu L.-L."/>
            <person name="Puazo M."/>
            <person name="Raj R."/>
            <person name="Reid J."/>
            <person name="Rouhana J."/>
            <person name="Saada N."/>
            <person name="Shang Y."/>
            <person name="Simmons D."/>
            <person name="Thornton R."/>
            <person name="Warren J."/>
            <person name="Weissenberger G."/>
            <person name="Zhang J."/>
            <person name="Zhang L."/>
            <person name="Zhou C."/>
            <person name="Zhu D."/>
            <person name="Muzny D."/>
            <person name="Worley K."/>
            <person name="Gibbs R."/>
        </authorList>
    </citation>
    <scope>NUCLEOTIDE SEQUENCE [LARGE SCALE GENOMIC DNA]</scope>
    <source>
        <strain evidence="1 2">ATCC 51866</strain>
    </source>
</reference>
<organism evidence="1 2">
    <name type="scientific">Corynebacterium glucuronolyticum ATCC 51866</name>
    <dbReference type="NCBI Taxonomy" id="548478"/>
    <lineage>
        <taxon>Bacteria</taxon>
        <taxon>Bacillati</taxon>
        <taxon>Actinomycetota</taxon>
        <taxon>Actinomycetes</taxon>
        <taxon>Mycobacteriales</taxon>
        <taxon>Corynebacteriaceae</taxon>
        <taxon>Corynebacterium</taxon>
    </lineage>
</organism>
<accession>A0ABP2DPX5</accession>
<keyword evidence="2" id="KW-1185">Reference proteome</keyword>